<dbReference type="CDD" id="cd09025">
    <property type="entry name" value="Aldose_epim_Slr1438"/>
    <property type="match status" value="1"/>
</dbReference>
<evidence type="ECO:0000313" key="2">
    <source>
        <dbReference type="Proteomes" id="UP000095649"/>
    </source>
</evidence>
<dbReference type="PANTHER" id="PTHR11122">
    <property type="entry name" value="APOSPORY-ASSOCIATED PROTEIN C-RELATED"/>
    <property type="match status" value="1"/>
</dbReference>
<sequence length="293" mass="32706">MNQITTRYITENGACYEQYVITDPEAKTALTITPERGGMITSFTLDGEEFVWTRRPNFSECNRPRFGVPVLFPSCGNPDNGVHIFDGKAYPMETHGFADLCAWEVDSVGPDGVTLALESTPLTKFLYPFDFTLLLNYNLEGNKALVSLTVINEGNTDMPFSFGYHPYFTASKLENVEFDIKCATCSENAKGEQPAAPEKITLTRKEGADNTIRLLTGVQFPMTFTDKGNGHKVTVDADETFENGVLWQQDAESFVCMEPWNGWANSVNEEGKHEVLEPDEAMTSEWSITIEKV</sequence>
<gene>
    <name evidence="1" type="primary">galM</name>
    <name evidence="1" type="ORF">ERS852582_02438</name>
</gene>
<dbReference type="InterPro" id="IPR014718">
    <property type="entry name" value="GH-type_carb-bd"/>
</dbReference>
<dbReference type="PANTHER" id="PTHR11122:SF13">
    <property type="entry name" value="GLUCOSE-6-PHOSPHATE 1-EPIMERASE"/>
    <property type="match status" value="1"/>
</dbReference>
<dbReference type="AlphaFoldDB" id="A0A173UZ68"/>
<evidence type="ECO:0000313" key="1">
    <source>
        <dbReference type="EMBL" id="CUN20371.1"/>
    </source>
</evidence>
<organism evidence="1 2">
    <name type="scientific">Faecalibacterium prausnitzii</name>
    <dbReference type="NCBI Taxonomy" id="853"/>
    <lineage>
        <taxon>Bacteria</taxon>
        <taxon>Bacillati</taxon>
        <taxon>Bacillota</taxon>
        <taxon>Clostridia</taxon>
        <taxon>Eubacteriales</taxon>
        <taxon>Oscillospiraceae</taxon>
        <taxon>Faecalibacterium</taxon>
    </lineage>
</organism>
<keyword evidence="1" id="KW-0413">Isomerase</keyword>
<dbReference type="RefSeq" id="WP_055186764.1">
    <property type="nucleotide sequence ID" value="NZ_CYXN01000029.1"/>
</dbReference>
<dbReference type="Pfam" id="PF01263">
    <property type="entry name" value="Aldose_epim"/>
    <property type="match status" value="1"/>
</dbReference>
<dbReference type="GO" id="GO:0005975">
    <property type="term" value="P:carbohydrate metabolic process"/>
    <property type="evidence" value="ECO:0007669"/>
    <property type="project" value="InterPro"/>
</dbReference>
<dbReference type="Gene3D" id="2.70.98.10">
    <property type="match status" value="1"/>
</dbReference>
<dbReference type="InterPro" id="IPR011013">
    <property type="entry name" value="Gal_mutarotase_sf_dom"/>
</dbReference>
<dbReference type="OrthoDB" id="9795355at2"/>
<dbReference type="InterPro" id="IPR008183">
    <property type="entry name" value="Aldose_1/G6P_1-epimerase"/>
</dbReference>
<proteinExistence type="predicted"/>
<accession>A0A173UZ68</accession>
<dbReference type="Proteomes" id="UP000095649">
    <property type="component" value="Unassembled WGS sequence"/>
</dbReference>
<protein>
    <submittedName>
        <fullName evidence="1">Aldose 1-epimerase</fullName>
        <ecNumber evidence="1">5.1.3.3</ecNumber>
    </submittedName>
</protein>
<reference evidence="1 2" key="1">
    <citation type="submission" date="2015-09" db="EMBL/GenBank/DDBJ databases">
        <authorList>
            <consortium name="Pathogen Informatics"/>
        </authorList>
    </citation>
    <scope>NUCLEOTIDE SEQUENCE [LARGE SCALE GENOMIC DNA]</scope>
    <source>
        <strain evidence="1 2">2789STDY5834970</strain>
    </source>
</reference>
<dbReference type="EC" id="5.1.3.3" evidence="1"/>
<name>A0A173UZ68_9FIRM</name>
<dbReference type="EMBL" id="CYXN01000029">
    <property type="protein sequence ID" value="CUN20371.1"/>
    <property type="molecule type" value="Genomic_DNA"/>
</dbReference>
<dbReference type="GO" id="GO:0004034">
    <property type="term" value="F:aldose 1-epimerase activity"/>
    <property type="evidence" value="ECO:0007669"/>
    <property type="project" value="UniProtKB-EC"/>
</dbReference>
<dbReference type="SUPFAM" id="SSF74650">
    <property type="entry name" value="Galactose mutarotase-like"/>
    <property type="match status" value="1"/>
</dbReference>
<dbReference type="GO" id="GO:0030246">
    <property type="term" value="F:carbohydrate binding"/>
    <property type="evidence" value="ECO:0007669"/>
    <property type="project" value="InterPro"/>
</dbReference>